<dbReference type="Gene3D" id="1.20.1250.20">
    <property type="entry name" value="MFS general substrate transporter like domains"/>
    <property type="match status" value="2"/>
</dbReference>
<gene>
    <name evidence="6" type="ORF">BJX66DRAFT_54020</name>
</gene>
<keyword evidence="4" id="KW-0472">Membrane</keyword>
<feature type="transmembrane region" description="Helical" evidence="4">
    <location>
        <begin position="247"/>
        <end position="271"/>
    </location>
</feature>
<dbReference type="InterPro" id="IPR020846">
    <property type="entry name" value="MFS_dom"/>
</dbReference>
<evidence type="ECO:0000256" key="1">
    <source>
        <dbReference type="ARBA" id="ARBA00004141"/>
    </source>
</evidence>
<comment type="caution">
    <text evidence="6">The sequence shown here is derived from an EMBL/GenBank/DDBJ whole genome shotgun (WGS) entry which is preliminary data.</text>
</comment>
<dbReference type="InterPro" id="IPR050327">
    <property type="entry name" value="Proton-linked_MCT"/>
</dbReference>
<evidence type="ECO:0000313" key="7">
    <source>
        <dbReference type="Proteomes" id="UP001610563"/>
    </source>
</evidence>
<feature type="transmembrane region" description="Helical" evidence="4">
    <location>
        <begin position="87"/>
        <end position="109"/>
    </location>
</feature>
<sequence length="436" mass="47327">MGMDVDTVERSEAASADGQDVEKTTPLSAQPVKKAPEPTFDTGLTAWLQVFGSFFLFFNSWGVVNTWGVYQTYYEQTLLSDMSSSTIAWVGSLQSFLLMLFGVVTGPLFDAGYFRALLGFGTFMLPFGLMMTSLSSQFWHFILAQGICIGLACGCLFVPAIAILPQYFRQRRGLANGIAATGSSIGGVIYPIMFNELQKKVGFPWATRAIGFLALGTCLISFSVMHMRFVPTEKRKLIQLGAFKEPIFVLFSIGMFMGFLGFYNFLFYVQSYAIETGIVDDNLGFYLLSMLNAGSTFGRILPNFIADHTGPLNMLIPASAITAILSYVWIGVHTVPGIIILSVLYGIFSGGFVSLPPVVMASLTKDMRELGTRMGMVFAITSVGLLIGTPIGGAILSDSHKYLGVQLFTACALTVSVAIFLGVRLSRTGLKLAVRA</sequence>
<feature type="transmembrane region" description="Helical" evidence="4">
    <location>
        <begin position="141"/>
        <end position="162"/>
    </location>
</feature>
<dbReference type="InterPro" id="IPR036259">
    <property type="entry name" value="MFS_trans_sf"/>
</dbReference>
<proteinExistence type="inferred from homology"/>
<keyword evidence="7" id="KW-1185">Reference proteome</keyword>
<evidence type="ECO:0000313" key="6">
    <source>
        <dbReference type="EMBL" id="KAL2798204.1"/>
    </source>
</evidence>
<dbReference type="Pfam" id="PF07690">
    <property type="entry name" value="MFS_1"/>
    <property type="match status" value="1"/>
</dbReference>
<accession>A0ABR4GGM3</accession>
<feature type="transmembrane region" description="Helical" evidence="4">
    <location>
        <begin position="205"/>
        <end position="226"/>
    </location>
</feature>
<dbReference type="Proteomes" id="UP001610563">
    <property type="component" value="Unassembled WGS sequence"/>
</dbReference>
<keyword evidence="4" id="KW-1133">Transmembrane helix</keyword>
<keyword evidence="4" id="KW-0812">Transmembrane</keyword>
<name>A0ABR4GGM3_9EURO</name>
<evidence type="ECO:0000256" key="4">
    <source>
        <dbReference type="SAM" id="Phobius"/>
    </source>
</evidence>
<evidence type="ECO:0000256" key="2">
    <source>
        <dbReference type="ARBA" id="ARBA00006727"/>
    </source>
</evidence>
<feature type="transmembrane region" description="Helical" evidence="4">
    <location>
        <begin position="283"/>
        <end position="302"/>
    </location>
</feature>
<feature type="transmembrane region" description="Helical" evidence="4">
    <location>
        <begin position="402"/>
        <end position="423"/>
    </location>
</feature>
<dbReference type="PROSITE" id="PS50850">
    <property type="entry name" value="MFS"/>
    <property type="match status" value="1"/>
</dbReference>
<evidence type="ECO:0000259" key="5">
    <source>
        <dbReference type="PROSITE" id="PS50850"/>
    </source>
</evidence>
<reference evidence="6 7" key="1">
    <citation type="submission" date="2024-07" db="EMBL/GenBank/DDBJ databases">
        <title>Section-level genome sequencing and comparative genomics of Aspergillus sections Usti and Cavernicolus.</title>
        <authorList>
            <consortium name="Lawrence Berkeley National Laboratory"/>
            <person name="Nybo J.L."/>
            <person name="Vesth T.C."/>
            <person name="Theobald S."/>
            <person name="Frisvad J.C."/>
            <person name="Larsen T.O."/>
            <person name="Kjaerboelling I."/>
            <person name="Rothschild-Mancinelli K."/>
            <person name="Lyhne E.K."/>
            <person name="Kogle M.E."/>
            <person name="Barry K."/>
            <person name="Clum A."/>
            <person name="Na H."/>
            <person name="Ledsgaard L."/>
            <person name="Lin J."/>
            <person name="Lipzen A."/>
            <person name="Kuo A."/>
            <person name="Riley R."/>
            <person name="Mondo S."/>
            <person name="Labutti K."/>
            <person name="Haridas S."/>
            <person name="Pangalinan J."/>
            <person name="Salamov A.A."/>
            <person name="Simmons B.A."/>
            <person name="Magnuson J.K."/>
            <person name="Chen J."/>
            <person name="Drula E."/>
            <person name="Henrissat B."/>
            <person name="Wiebenga A."/>
            <person name="Lubbers R.J."/>
            <person name="Gomes A.C."/>
            <person name="Makela M.R."/>
            <person name="Stajich J."/>
            <person name="Grigoriev I.V."/>
            <person name="Mortensen U.H."/>
            <person name="De Vries R.P."/>
            <person name="Baker S.E."/>
            <person name="Andersen M.R."/>
        </authorList>
    </citation>
    <scope>NUCLEOTIDE SEQUENCE [LARGE SCALE GENOMIC DNA]</scope>
    <source>
        <strain evidence="6 7">CBS 209.92</strain>
    </source>
</reference>
<dbReference type="SUPFAM" id="SSF103473">
    <property type="entry name" value="MFS general substrate transporter"/>
    <property type="match status" value="1"/>
</dbReference>
<feature type="transmembrane region" description="Helical" evidence="4">
    <location>
        <begin position="174"/>
        <end position="193"/>
    </location>
</feature>
<dbReference type="EMBL" id="JBFTWV010000014">
    <property type="protein sequence ID" value="KAL2798204.1"/>
    <property type="molecule type" value="Genomic_DNA"/>
</dbReference>
<feature type="transmembrane region" description="Helical" evidence="4">
    <location>
        <begin position="338"/>
        <end position="363"/>
    </location>
</feature>
<dbReference type="InterPro" id="IPR011701">
    <property type="entry name" value="MFS"/>
</dbReference>
<dbReference type="CDD" id="cd17352">
    <property type="entry name" value="MFS_MCT_SLC16"/>
    <property type="match status" value="1"/>
</dbReference>
<feature type="transmembrane region" description="Helical" evidence="4">
    <location>
        <begin position="116"/>
        <end position="135"/>
    </location>
</feature>
<comment type="subcellular location">
    <subcellularLocation>
        <location evidence="1">Membrane</location>
        <topology evidence="1">Multi-pass membrane protein</topology>
    </subcellularLocation>
</comment>
<dbReference type="PANTHER" id="PTHR11360">
    <property type="entry name" value="MONOCARBOXYLATE TRANSPORTER"/>
    <property type="match status" value="1"/>
</dbReference>
<feature type="transmembrane region" description="Helical" evidence="4">
    <location>
        <begin position="314"/>
        <end position="332"/>
    </location>
</feature>
<feature type="domain" description="Major facilitator superfamily (MFS) profile" evidence="5">
    <location>
        <begin position="247"/>
        <end position="436"/>
    </location>
</feature>
<organism evidence="6 7">
    <name type="scientific">Aspergillus keveii</name>
    <dbReference type="NCBI Taxonomy" id="714993"/>
    <lineage>
        <taxon>Eukaryota</taxon>
        <taxon>Fungi</taxon>
        <taxon>Dikarya</taxon>
        <taxon>Ascomycota</taxon>
        <taxon>Pezizomycotina</taxon>
        <taxon>Eurotiomycetes</taxon>
        <taxon>Eurotiomycetidae</taxon>
        <taxon>Eurotiales</taxon>
        <taxon>Aspergillaceae</taxon>
        <taxon>Aspergillus</taxon>
        <taxon>Aspergillus subgen. Nidulantes</taxon>
    </lineage>
</organism>
<evidence type="ECO:0000256" key="3">
    <source>
        <dbReference type="SAM" id="MobiDB-lite"/>
    </source>
</evidence>
<feature type="transmembrane region" description="Helical" evidence="4">
    <location>
        <begin position="44"/>
        <end position="67"/>
    </location>
</feature>
<feature type="transmembrane region" description="Helical" evidence="4">
    <location>
        <begin position="375"/>
        <end position="396"/>
    </location>
</feature>
<protein>
    <submittedName>
        <fullName evidence="6">Major facilitator superfamily domain-containing protein</fullName>
    </submittedName>
</protein>
<dbReference type="PANTHER" id="PTHR11360:SF280">
    <property type="entry name" value="MONOCARBOXYLATE TRANSPORTER, PUTATIVE (AFU_ORTHOLOGUE AFUA_1G05170)-RELATED"/>
    <property type="match status" value="1"/>
</dbReference>
<comment type="similarity">
    <text evidence="2">Belongs to the major facilitator superfamily. Monocarboxylate porter (TC 2.A.1.13) family.</text>
</comment>
<feature type="region of interest" description="Disordered" evidence="3">
    <location>
        <begin position="1"/>
        <end position="35"/>
    </location>
</feature>